<evidence type="ECO:0000259" key="8">
    <source>
        <dbReference type="PROSITE" id="PS51194"/>
    </source>
</evidence>
<dbReference type="PANTHER" id="PTHR47958">
    <property type="entry name" value="ATP-DEPENDENT RNA HELICASE DBP3"/>
    <property type="match status" value="1"/>
</dbReference>
<dbReference type="GO" id="GO:0003724">
    <property type="term" value="F:RNA helicase activity"/>
    <property type="evidence" value="ECO:0007669"/>
    <property type="project" value="UniProtKB-EC"/>
</dbReference>
<dbReference type="InterPro" id="IPR001650">
    <property type="entry name" value="Helicase_C-like"/>
</dbReference>
<dbReference type="PROSITE" id="PS51192">
    <property type="entry name" value="HELICASE_ATP_BIND_1"/>
    <property type="match status" value="1"/>
</dbReference>
<dbReference type="GO" id="GO:0003676">
    <property type="term" value="F:nucleic acid binding"/>
    <property type="evidence" value="ECO:0007669"/>
    <property type="project" value="InterPro"/>
</dbReference>
<evidence type="ECO:0000259" key="7">
    <source>
        <dbReference type="PROSITE" id="PS51192"/>
    </source>
</evidence>
<dbReference type="Pfam" id="PF00270">
    <property type="entry name" value="DEAD"/>
    <property type="match status" value="1"/>
</dbReference>
<keyword evidence="10" id="KW-1185">Reference proteome</keyword>
<dbReference type="OrthoDB" id="196131at2759"/>
<dbReference type="InterPro" id="IPR000629">
    <property type="entry name" value="RNA-helicase_DEAD-box_CS"/>
</dbReference>
<dbReference type="EMBL" id="CAJPVJ010033247">
    <property type="protein sequence ID" value="CAG2180706.1"/>
    <property type="molecule type" value="Genomic_DNA"/>
</dbReference>
<dbReference type="PROSITE" id="PS00039">
    <property type="entry name" value="DEAD_ATP_HELICASE"/>
    <property type="match status" value="1"/>
</dbReference>
<evidence type="ECO:0000256" key="1">
    <source>
        <dbReference type="ARBA" id="ARBA00012552"/>
    </source>
</evidence>
<feature type="domain" description="Helicase C-terminal" evidence="8">
    <location>
        <begin position="192"/>
        <end position="340"/>
    </location>
</feature>
<gene>
    <name evidence="9" type="ORF">ONB1V03_LOCUS20127</name>
</gene>
<feature type="domain" description="Helicase ATP-binding" evidence="7">
    <location>
        <begin position="1"/>
        <end position="164"/>
    </location>
</feature>
<evidence type="ECO:0000256" key="4">
    <source>
        <dbReference type="ARBA" id="ARBA00022806"/>
    </source>
</evidence>
<dbReference type="FunFam" id="3.40.50.300:FF:000008">
    <property type="entry name" value="ATP-dependent RNA helicase RhlB"/>
    <property type="match status" value="1"/>
</dbReference>
<dbReference type="SMART" id="SM00490">
    <property type="entry name" value="HELICc"/>
    <property type="match status" value="1"/>
</dbReference>
<dbReference type="InterPro" id="IPR014001">
    <property type="entry name" value="Helicase_ATP-bd"/>
</dbReference>
<evidence type="ECO:0000313" key="10">
    <source>
        <dbReference type="Proteomes" id="UP000728032"/>
    </source>
</evidence>
<feature type="non-terminal residue" evidence="9">
    <location>
        <position position="358"/>
    </location>
</feature>
<sequence>RDMVGVAQTGSGKTLCYVLPAFVRIAREGVQRGPKCVVLAPTRELAQQIQSVVRRYQFVSSVCLYGGASRMPQMQALRNNNPQIIIATPGRMNDFVESSVVDLRTVDYLVLDEADRMLDMGFEPQIRRIIDQMPKERQTVMWSATWPKEVKALAAHYMRDYIQINVGGNELVANKNIEQIVEICEDFDKKAKLIEVLHRIKGESKDSKTLIFARTKQSVDYLTNGLQSKGFRAVSIHGDKSQAVRDRVLSDFRSNRIPILVATDVAARGLDVDDIKYVINYDYPNTGEDYVHRIGRTGRRDKKGTAFTFLSQNEAKQANELIEILRESNQTVSPQLLEMAEMSRNTKDVHKRRRFGTP</sequence>
<dbReference type="PROSITE" id="PS51194">
    <property type="entry name" value="HELICASE_CTER"/>
    <property type="match status" value="1"/>
</dbReference>
<dbReference type="SUPFAM" id="SSF52540">
    <property type="entry name" value="P-loop containing nucleoside triphosphate hydrolases"/>
    <property type="match status" value="1"/>
</dbReference>
<dbReference type="Gene3D" id="3.40.50.300">
    <property type="entry name" value="P-loop containing nucleotide triphosphate hydrolases"/>
    <property type="match status" value="2"/>
</dbReference>
<dbReference type="Pfam" id="PF00271">
    <property type="entry name" value="Helicase_C"/>
    <property type="match status" value="1"/>
</dbReference>
<dbReference type="CDD" id="cd18787">
    <property type="entry name" value="SF2_C_DEAD"/>
    <property type="match status" value="1"/>
</dbReference>
<dbReference type="SMART" id="SM00487">
    <property type="entry name" value="DEXDc"/>
    <property type="match status" value="1"/>
</dbReference>
<keyword evidence="2 6" id="KW-0547">Nucleotide-binding</keyword>
<comment type="similarity">
    <text evidence="6">Belongs to the DEAD box helicase family.</text>
</comment>
<feature type="non-terminal residue" evidence="9">
    <location>
        <position position="1"/>
    </location>
</feature>
<evidence type="ECO:0000256" key="5">
    <source>
        <dbReference type="ARBA" id="ARBA00022840"/>
    </source>
</evidence>
<dbReference type="Proteomes" id="UP000728032">
    <property type="component" value="Unassembled WGS sequence"/>
</dbReference>
<dbReference type="GO" id="GO:0005524">
    <property type="term" value="F:ATP binding"/>
    <property type="evidence" value="ECO:0007669"/>
    <property type="project" value="UniProtKB-KW"/>
</dbReference>
<keyword evidence="5 6" id="KW-0067">ATP-binding</keyword>
<dbReference type="InterPro" id="IPR011545">
    <property type="entry name" value="DEAD/DEAH_box_helicase_dom"/>
</dbReference>
<name>A0A7R9MP89_9ACAR</name>
<dbReference type="EMBL" id="OC948072">
    <property type="protein sequence ID" value="CAD7663569.1"/>
    <property type="molecule type" value="Genomic_DNA"/>
</dbReference>
<accession>A0A7R9MP89</accession>
<keyword evidence="3 6" id="KW-0378">Hydrolase</keyword>
<organism evidence="9">
    <name type="scientific">Oppiella nova</name>
    <dbReference type="NCBI Taxonomy" id="334625"/>
    <lineage>
        <taxon>Eukaryota</taxon>
        <taxon>Metazoa</taxon>
        <taxon>Ecdysozoa</taxon>
        <taxon>Arthropoda</taxon>
        <taxon>Chelicerata</taxon>
        <taxon>Arachnida</taxon>
        <taxon>Acari</taxon>
        <taxon>Acariformes</taxon>
        <taxon>Sarcoptiformes</taxon>
        <taxon>Oribatida</taxon>
        <taxon>Brachypylina</taxon>
        <taxon>Oppioidea</taxon>
        <taxon>Oppiidae</taxon>
        <taxon>Oppiella</taxon>
    </lineage>
</organism>
<dbReference type="AlphaFoldDB" id="A0A7R9MP89"/>
<protein>
    <recommendedName>
        <fullName evidence="1">RNA helicase</fullName>
        <ecNumber evidence="1">3.6.4.13</ecNumber>
    </recommendedName>
</protein>
<evidence type="ECO:0000256" key="3">
    <source>
        <dbReference type="ARBA" id="ARBA00022801"/>
    </source>
</evidence>
<dbReference type="GO" id="GO:0016787">
    <property type="term" value="F:hydrolase activity"/>
    <property type="evidence" value="ECO:0007669"/>
    <property type="project" value="UniProtKB-KW"/>
</dbReference>
<reference evidence="9" key="1">
    <citation type="submission" date="2020-11" db="EMBL/GenBank/DDBJ databases">
        <authorList>
            <person name="Tran Van P."/>
        </authorList>
    </citation>
    <scope>NUCLEOTIDE SEQUENCE</scope>
</reference>
<dbReference type="InterPro" id="IPR027417">
    <property type="entry name" value="P-loop_NTPase"/>
</dbReference>
<dbReference type="EC" id="3.6.4.13" evidence="1"/>
<proteinExistence type="inferred from homology"/>
<evidence type="ECO:0000256" key="6">
    <source>
        <dbReference type="RuleBase" id="RU000492"/>
    </source>
</evidence>
<evidence type="ECO:0000313" key="9">
    <source>
        <dbReference type="EMBL" id="CAD7663569.1"/>
    </source>
</evidence>
<evidence type="ECO:0000256" key="2">
    <source>
        <dbReference type="ARBA" id="ARBA00022741"/>
    </source>
</evidence>
<keyword evidence="4 6" id="KW-0347">Helicase</keyword>